<dbReference type="AlphaFoldDB" id="A0A915I1A2"/>
<name>A0A915I1A2_ROMCU</name>
<proteinExistence type="predicted"/>
<dbReference type="Proteomes" id="UP000887565">
    <property type="component" value="Unplaced"/>
</dbReference>
<organism evidence="1 2">
    <name type="scientific">Romanomermis culicivorax</name>
    <name type="common">Nematode worm</name>
    <dbReference type="NCBI Taxonomy" id="13658"/>
    <lineage>
        <taxon>Eukaryota</taxon>
        <taxon>Metazoa</taxon>
        <taxon>Ecdysozoa</taxon>
        <taxon>Nematoda</taxon>
        <taxon>Enoplea</taxon>
        <taxon>Dorylaimia</taxon>
        <taxon>Mermithida</taxon>
        <taxon>Mermithoidea</taxon>
        <taxon>Mermithidae</taxon>
        <taxon>Romanomermis</taxon>
    </lineage>
</organism>
<evidence type="ECO:0000313" key="2">
    <source>
        <dbReference type="WBParaSite" id="nRc.2.0.1.t07252-RA"/>
    </source>
</evidence>
<sequence>MHGNNCQKKALHKKVEHRKILTILIFAKRREEMRIMLEANDFFNELDAKYGQWKNRKLFYL</sequence>
<keyword evidence="1" id="KW-1185">Reference proteome</keyword>
<reference evidence="2" key="1">
    <citation type="submission" date="2022-11" db="UniProtKB">
        <authorList>
            <consortium name="WormBaseParasite"/>
        </authorList>
    </citation>
    <scope>IDENTIFICATION</scope>
</reference>
<dbReference type="WBParaSite" id="nRc.2.0.1.t07252-RA">
    <property type="protein sequence ID" value="nRc.2.0.1.t07252-RA"/>
    <property type="gene ID" value="nRc.2.0.1.g07252"/>
</dbReference>
<evidence type="ECO:0000313" key="1">
    <source>
        <dbReference type="Proteomes" id="UP000887565"/>
    </source>
</evidence>
<accession>A0A915I1A2</accession>
<protein>
    <submittedName>
        <fullName evidence="2">Uncharacterized protein</fullName>
    </submittedName>
</protein>